<keyword evidence="3" id="KW-1185">Reference proteome</keyword>
<accession>A0ABD6EW42</accession>
<evidence type="ECO:0000256" key="1">
    <source>
        <dbReference type="SAM" id="Phobius"/>
    </source>
</evidence>
<keyword evidence="1" id="KW-0812">Transmembrane</keyword>
<reference evidence="2 3" key="1">
    <citation type="submission" date="2024-08" db="EMBL/GenBank/DDBJ databases">
        <title>Gnathostoma spinigerum genome.</title>
        <authorList>
            <person name="Gonzalez-Bertolin B."/>
            <person name="Monzon S."/>
            <person name="Zaballos A."/>
            <person name="Jimenez P."/>
            <person name="Dekumyoy P."/>
            <person name="Varona S."/>
            <person name="Cuesta I."/>
            <person name="Sumanam S."/>
            <person name="Adisakwattana P."/>
            <person name="Gasser R.B."/>
            <person name="Hernandez-Gonzalez A."/>
            <person name="Young N.D."/>
            <person name="Perteguer M.J."/>
        </authorList>
    </citation>
    <scope>NUCLEOTIDE SEQUENCE [LARGE SCALE GENOMIC DNA]</scope>
    <source>
        <strain evidence="2">AL3</strain>
        <tissue evidence="2">Liver</tissue>
    </source>
</reference>
<protein>
    <submittedName>
        <fullName evidence="2">Uncharacterized protein</fullName>
    </submittedName>
</protein>
<evidence type="ECO:0000313" key="3">
    <source>
        <dbReference type="Proteomes" id="UP001608902"/>
    </source>
</evidence>
<keyword evidence="1" id="KW-0472">Membrane</keyword>
<dbReference type="Proteomes" id="UP001608902">
    <property type="component" value="Unassembled WGS sequence"/>
</dbReference>
<organism evidence="2 3">
    <name type="scientific">Gnathostoma spinigerum</name>
    <dbReference type="NCBI Taxonomy" id="75299"/>
    <lineage>
        <taxon>Eukaryota</taxon>
        <taxon>Metazoa</taxon>
        <taxon>Ecdysozoa</taxon>
        <taxon>Nematoda</taxon>
        <taxon>Chromadorea</taxon>
        <taxon>Rhabditida</taxon>
        <taxon>Spirurina</taxon>
        <taxon>Gnathostomatomorpha</taxon>
        <taxon>Gnathostomatoidea</taxon>
        <taxon>Gnathostomatidae</taxon>
        <taxon>Gnathostoma</taxon>
    </lineage>
</organism>
<proteinExistence type="predicted"/>
<keyword evidence="1" id="KW-1133">Transmembrane helix</keyword>
<sequence length="110" mass="12956">MLSSLFIFTFIFTFTDMATCQLYLLSTILILSLNRASSYFINEEFTPRFEELKRSPDAYGIIRSFKKTDPSWRYIGLGKRVVNYVGEHVYENRPYARIVFGRNQTPYSIL</sequence>
<dbReference type="EMBL" id="JBGFUD010006267">
    <property type="protein sequence ID" value="MFH4980897.1"/>
    <property type="molecule type" value="Genomic_DNA"/>
</dbReference>
<name>A0ABD6EW42_9BILA</name>
<evidence type="ECO:0000313" key="2">
    <source>
        <dbReference type="EMBL" id="MFH4980897.1"/>
    </source>
</evidence>
<comment type="caution">
    <text evidence="2">The sequence shown here is derived from an EMBL/GenBank/DDBJ whole genome shotgun (WGS) entry which is preliminary data.</text>
</comment>
<gene>
    <name evidence="2" type="ORF">AB6A40_007606</name>
</gene>
<dbReference type="AlphaFoldDB" id="A0ABD6EW42"/>
<feature type="transmembrane region" description="Helical" evidence="1">
    <location>
        <begin position="6"/>
        <end position="31"/>
    </location>
</feature>